<protein>
    <submittedName>
        <fullName evidence="2">DUF1349 domain-containing protein</fullName>
    </submittedName>
</protein>
<dbReference type="PANTHER" id="PTHR35332">
    <property type="entry name" value="REGULATION OF ENOLASE PROTEIN 1"/>
    <property type="match status" value="1"/>
</dbReference>
<gene>
    <name evidence="2" type="ORF">U0035_21175</name>
</gene>
<sequence>MKKILNPLPVSVLLLLLACQNQEAAKQPVETPGVEVKTPVNTALNNVDVKIGNTRFDKSLNGAADLINVDSSGQVVFRVGAKKDFFSDPDGKLSNNSAPILLSSVDNTKPFTLTAKVTPRFSPNGMYNAGVLYIYSSNDLYQKFCFEQDESGDHRVVSVRTVGTSDDNNHDLVQQEYVYMKISSDTKTVGSYYSLDNKKWKLARLYKNEYPSNIFLGISAQCPVDTGTVSYFNDVNIEATSVKDFRLGI</sequence>
<evidence type="ECO:0000313" key="3">
    <source>
        <dbReference type="Proteomes" id="UP001325680"/>
    </source>
</evidence>
<reference evidence="2 3" key="1">
    <citation type="submission" date="2023-12" db="EMBL/GenBank/DDBJ databases">
        <title>Genome sequencing and assembly of bacterial species from a model synthetic community.</title>
        <authorList>
            <person name="Hogle S.L."/>
        </authorList>
    </citation>
    <scope>NUCLEOTIDE SEQUENCE [LARGE SCALE GENOMIC DNA]</scope>
    <source>
        <strain evidence="2 3">HAMBI_3031</strain>
    </source>
</reference>
<accession>A0ABZ0W868</accession>
<evidence type="ECO:0000313" key="2">
    <source>
        <dbReference type="EMBL" id="WQD38185.1"/>
    </source>
</evidence>
<feature type="signal peptide" evidence="1">
    <location>
        <begin position="1"/>
        <end position="24"/>
    </location>
</feature>
<dbReference type="PROSITE" id="PS51257">
    <property type="entry name" value="PROKAR_LIPOPROTEIN"/>
    <property type="match status" value="1"/>
</dbReference>
<dbReference type="PANTHER" id="PTHR35332:SF2">
    <property type="entry name" value="REGULATION OF ENOLASE PROTEIN 1"/>
    <property type="match status" value="1"/>
</dbReference>
<evidence type="ECO:0000256" key="1">
    <source>
        <dbReference type="SAM" id="SignalP"/>
    </source>
</evidence>
<dbReference type="SUPFAM" id="SSF49899">
    <property type="entry name" value="Concanavalin A-like lectins/glucanases"/>
    <property type="match status" value="1"/>
</dbReference>
<dbReference type="InterPro" id="IPR013320">
    <property type="entry name" value="ConA-like_dom_sf"/>
</dbReference>
<dbReference type="InterPro" id="IPR009784">
    <property type="entry name" value="DUF1349"/>
</dbReference>
<dbReference type="Gene3D" id="2.60.120.200">
    <property type="match status" value="1"/>
</dbReference>
<keyword evidence="3" id="KW-1185">Reference proteome</keyword>
<feature type="chain" id="PRO_5047550013" evidence="1">
    <location>
        <begin position="25"/>
        <end position="249"/>
    </location>
</feature>
<keyword evidence="1" id="KW-0732">Signal</keyword>
<name>A0ABZ0W868_9BACT</name>
<organism evidence="2 3">
    <name type="scientific">Niabella yanshanensis</name>
    <dbReference type="NCBI Taxonomy" id="577386"/>
    <lineage>
        <taxon>Bacteria</taxon>
        <taxon>Pseudomonadati</taxon>
        <taxon>Bacteroidota</taxon>
        <taxon>Chitinophagia</taxon>
        <taxon>Chitinophagales</taxon>
        <taxon>Chitinophagaceae</taxon>
        <taxon>Niabella</taxon>
    </lineage>
</organism>
<dbReference type="Pfam" id="PF07081">
    <property type="entry name" value="DUF1349"/>
    <property type="match status" value="1"/>
</dbReference>
<dbReference type="Proteomes" id="UP001325680">
    <property type="component" value="Chromosome"/>
</dbReference>
<dbReference type="EMBL" id="CP139960">
    <property type="protein sequence ID" value="WQD38185.1"/>
    <property type="molecule type" value="Genomic_DNA"/>
</dbReference>
<proteinExistence type="predicted"/>
<dbReference type="RefSeq" id="WP_114790924.1">
    <property type="nucleotide sequence ID" value="NZ_CP139960.1"/>
</dbReference>